<evidence type="ECO:0000256" key="3">
    <source>
        <dbReference type="ARBA" id="ARBA00022475"/>
    </source>
</evidence>
<evidence type="ECO:0000259" key="12">
    <source>
        <dbReference type="Pfam" id="PF06750"/>
    </source>
</evidence>
<evidence type="ECO:0000256" key="10">
    <source>
        <dbReference type="SAM" id="Phobius"/>
    </source>
</evidence>
<accession>A0A369VSC3</accession>
<evidence type="ECO:0000256" key="7">
    <source>
        <dbReference type="ARBA" id="ARBA00023136"/>
    </source>
</evidence>
<evidence type="ECO:0000256" key="8">
    <source>
        <dbReference type="RuleBase" id="RU003793"/>
    </source>
</evidence>
<keyword evidence="9" id="KW-0489">Methyltransferase</keyword>
<evidence type="ECO:0000256" key="1">
    <source>
        <dbReference type="ARBA" id="ARBA00004429"/>
    </source>
</evidence>
<comment type="catalytic activity">
    <reaction evidence="9">
        <text>Typically cleaves a -Gly-|-Phe- bond to release an N-terminal, basic peptide of 5-8 residues from type IV prepilin, and then N-methylates the new N-terminal amino group, the methyl donor being S-adenosyl-L-methionine.</text>
        <dbReference type="EC" id="3.4.23.43"/>
    </reaction>
</comment>
<dbReference type="InterPro" id="IPR000045">
    <property type="entry name" value="Prepilin_IV_endopep_pep"/>
</dbReference>
<evidence type="ECO:0000313" key="13">
    <source>
        <dbReference type="EMBL" id="RDE05288.1"/>
    </source>
</evidence>
<evidence type="ECO:0000313" key="14">
    <source>
        <dbReference type="Proteomes" id="UP000253918"/>
    </source>
</evidence>
<dbReference type="EC" id="2.1.1.-" evidence="9"/>
<comment type="similarity">
    <text evidence="2 8">Belongs to the peptidase A24 family.</text>
</comment>
<keyword evidence="9" id="KW-0511">Multifunctional enzyme</keyword>
<evidence type="ECO:0000256" key="9">
    <source>
        <dbReference type="RuleBase" id="RU003794"/>
    </source>
</evidence>
<dbReference type="InterPro" id="IPR050882">
    <property type="entry name" value="Prepilin_peptidase/N-MTase"/>
</dbReference>
<proteinExistence type="inferred from homology"/>
<feature type="transmembrane region" description="Helical" evidence="10">
    <location>
        <begin position="207"/>
        <end position="235"/>
    </location>
</feature>
<feature type="domain" description="Prepilin peptidase A24 N-terminal" evidence="12">
    <location>
        <begin position="31"/>
        <end position="107"/>
    </location>
</feature>
<name>A0A369VSC3_9SPHN</name>
<dbReference type="GO" id="GO:0006465">
    <property type="term" value="P:signal peptide processing"/>
    <property type="evidence" value="ECO:0007669"/>
    <property type="project" value="TreeGrafter"/>
</dbReference>
<gene>
    <name evidence="13" type="ORF">DVW87_08445</name>
</gene>
<dbReference type="Pfam" id="PF06750">
    <property type="entry name" value="A24_N_bact"/>
    <property type="match status" value="1"/>
</dbReference>
<dbReference type="Pfam" id="PF01478">
    <property type="entry name" value="Peptidase_A24"/>
    <property type="match status" value="1"/>
</dbReference>
<keyword evidence="7 10" id="KW-0472">Membrane</keyword>
<feature type="transmembrane region" description="Helical" evidence="10">
    <location>
        <begin position="101"/>
        <end position="134"/>
    </location>
</feature>
<evidence type="ECO:0000256" key="2">
    <source>
        <dbReference type="ARBA" id="ARBA00005801"/>
    </source>
</evidence>
<keyword evidence="9" id="KW-0378">Hydrolase</keyword>
<keyword evidence="5 9" id="KW-0812">Transmembrane</keyword>
<dbReference type="PRINTS" id="PR00864">
    <property type="entry name" value="PREPILNPTASE"/>
</dbReference>
<reference evidence="13 14" key="1">
    <citation type="submission" date="2018-07" db="EMBL/GenBank/DDBJ databases">
        <title>a novel species of Sphingomonas isolated from the rhizosphere soil of Araceae plant.</title>
        <authorList>
            <person name="Zhiyong W."/>
            <person name="Qinglan Z."/>
            <person name="Zhiwei F."/>
            <person name="Ding X."/>
            <person name="Gejiao W."/>
            <person name="Shixue Z."/>
        </authorList>
    </citation>
    <scope>NUCLEOTIDE SEQUENCE [LARGE SCALE GENOMIC DNA]</scope>
    <source>
        <strain evidence="13 14">WZY 27</strain>
    </source>
</reference>
<dbReference type="GO" id="GO:0004190">
    <property type="term" value="F:aspartic-type endopeptidase activity"/>
    <property type="evidence" value="ECO:0007669"/>
    <property type="project" value="UniProtKB-EC"/>
</dbReference>
<keyword evidence="9" id="KW-0808">Transferase</keyword>
<dbReference type="OrthoDB" id="9789291at2"/>
<comment type="function">
    <text evidence="9">Plays an essential role in type IV pili and type II pseudopili formation by proteolytically removing the leader sequence from substrate proteins and subsequently monomethylating the alpha-amino group of the newly exposed N-terminal phenylalanine.</text>
</comment>
<keyword evidence="6 10" id="KW-1133">Transmembrane helix</keyword>
<keyword evidence="3" id="KW-1003">Cell membrane</keyword>
<evidence type="ECO:0000256" key="5">
    <source>
        <dbReference type="ARBA" id="ARBA00022692"/>
    </source>
</evidence>
<dbReference type="EMBL" id="QQNB01000002">
    <property type="protein sequence ID" value="RDE05288.1"/>
    <property type="molecule type" value="Genomic_DNA"/>
</dbReference>
<feature type="transmembrane region" description="Helical" evidence="10">
    <location>
        <begin position="247"/>
        <end position="266"/>
    </location>
</feature>
<evidence type="ECO:0000259" key="11">
    <source>
        <dbReference type="Pfam" id="PF01478"/>
    </source>
</evidence>
<feature type="transmembrane region" description="Helical" evidence="10">
    <location>
        <begin position="146"/>
        <end position="163"/>
    </location>
</feature>
<keyword evidence="9" id="KW-0645">Protease</keyword>
<dbReference type="Gene3D" id="1.20.120.1220">
    <property type="match status" value="1"/>
</dbReference>
<dbReference type="Proteomes" id="UP000253918">
    <property type="component" value="Unassembled WGS sequence"/>
</dbReference>
<dbReference type="GO" id="GO:0005886">
    <property type="term" value="C:plasma membrane"/>
    <property type="evidence" value="ECO:0007669"/>
    <property type="project" value="UniProtKB-SubCell"/>
</dbReference>
<evidence type="ECO:0000256" key="6">
    <source>
        <dbReference type="ARBA" id="ARBA00022989"/>
    </source>
</evidence>
<comment type="subcellular location">
    <subcellularLocation>
        <location evidence="1">Cell inner membrane</location>
        <topology evidence="1">Multi-pass membrane protein</topology>
    </subcellularLocation>
    <subcellularLocation>
        <location evidence="9">Cell membrane</location>
        <topology evidence="9">Multi-pass membrane protein</topology>
    </subcellularLocation>
</comment>
<organism evidence="13 14">
    <name type="scientific">Sphingomonas aracearum</name>
    <dbReference type="NCBI Taxonomy" id="2283317"/>
    <lineage>
        <taxon>Bacteria</taxon>
        <taxon>Pseudomonadati</taxon>
        <taxon>Pseudomonadota</taxon>
        <taxon>Alphaproteobacteria</taxon>
        <taxon>Sphingomonadales</taxon>
        <taxon>Sphingomonadaceae</taxon>
        <taxon>Sphingomonas</taxon>
    </lineage>
</organism>
<dbReference type="EC" id="3.4.23.43" evidence="9"/>
<comment type="caution">
    <text evidence="13">The sequence shown here is derived from an EMBL/GenBank/DDBJ whole genome shotgun (WGS) entry which is preliminary data.</text>
</comment>
<feature type="transmembrane region" description="Helical" evidence="10">
    <location>
        <begin position="22"/>
        <end position="45"/>
    </location>
</feature>
<dbReference type="AlphaFoldDB" id="A0A369VSC3"/>
<protein>
    <recommendedName>
        <fullName evidence="9">Prepilin leader peptidase/N-methyltransferase</fullName>
        <ecNumber evidence="9">2.1.1.-</ecNumber>
        <ecNumber evidence="9">3.4.23.43</ecNumber>
    </recommendedName>
</protein>
<feature type="domain" description="Prepilin type IV endopeptidase peptidase" evidence="11">
    <location>
        <begin position="124"/>
        <end position="231"/>
    </location>
</feature>
<dbReference type="GO" id="GO:0008168">
    <property type="term" value="F:methyltransferase activity"/>
    <property type="evidence" value="ECO:0007669"/>
    <property type="project" value="UniProtKB-KW"/>
</dbReference>
<sequence length="268" mass="27989">MCSACTATSCARRQTVEILNDWWLWPAGLALLGAVLGSFLATIVLRWPHGRSVVGGRSACDRCHRTLTARDLVPLLSFAAAGGRCRYCAEPINWTHPQIEFAALLVGGLAGLAVPGPAGLAGAIFGWLLLVLAALDISDYWLPDRLTATLALAGLATGLLGIAPPLAERLIGGAGGFAALWAIGEGYRRLRGREGLGGGDPKLFGAIGLWLGWRLLPVVLFLAALTGLCVVLVGMLTGRRAALTDRAPFGALLAVAAYPAWLFLLGSS</sequence>
<keyword evidence="4" id="KW-0997">Cell inner membrane</keyword>
<keyword evidence="14" id="KW-1185">Reference proteome</keyword>
<evidence type="ECO:0000256" key="4">
    <source>
        <dbReference type="ARBA" id="ARBA00022519"/>
    </source>
</evidence>
<dbReference type="InterPro" id="IPR014032">
    <property type="entry name" value="Peptidase_A24A_bac"/>
</dbReference>
<dbReference type="PANTHER" id="PTHR30487">
    <property type="entry name" value="TYPE 4 PREPILIN-LIKE PROTEINS LEADER PEPTIDE-PROCESSING ENZYME"/>
    <property type="match status" value="1"/>
</dbReference>
<dbReference type="GO" id="GO:0032259">
    <property type="term" value="P:methylation"/>
    <property type="evidence" value="ECO:0007669"/>
    <property type="project" value="UniProtKB-KW"/>
</dbReference>
<dbReference type="InterPro" id="IPR010627">
    <property type="entry name" value="Prepilin_pept_A24_N"/>
</dbReference>
<dbReference type="PANTHER" id="PTHR30487:SF0">
    <property type="entry name" value="PREPILIN LEADER PEPTIDASE_N-METHYLTRANSFERASE-RELATED"/>
    <property type="match status" value="1"/>
</dbReference>